<evidence type="ECO:0000313" key="1">
    <source>
        <dbReference type="EMBL" id="CAI9270023.1"/>
    </source>
</evidence>
<dbReference type="AlphaFoldDB" id="A0AA35VJE3"/>
<reference evidence="1" key="1">
    <citation type="submission" date="2023-04" db="EMBL/GenBank/DDBJ databases">
        <authorList>
            <person name="Vijverberg K."/>
            <person name="Xiong W."/>
            <person name="Schranz E."/>
        </authorList>
    </citation>
    <scope>NUCLEOTIDE SEQUENCE</scope>
</reference>
<sequence>MDEVFEPETIDVQVDDSVKTKSVSRCKYKFLNVLCEESDDELVEGQMECDETDYWRKKCDLVRLVAVCASDPEKCPFMVRASWMSTKNSFQGLVEATKEILPYVEHRQCVRHIYANFRKVYSGIQFRNMFWAASKSTTEGDFKINMDRDKTLSEENRIVECFNAVIVDARKKPLLAILEEIRLYMMERTWYAVPSGVNSYEIRNGFQSYGVDLEDHYFSCRLWEIAGIP</sequence>
<organism evidence="1 2">
    <name type="scientific">Lactuca saligna</name>
    <name type="common">Willowleaf lettuce</name>
    <dbReference type="NCBI Taxonomy" id="75948"/>
    <lineage>
        <taxon>Eukaryota</taxon>
        <taxon>Viridiplantae</taxon>
        <taxon>Streptophyta</taxon>
        <taxon>Embryophyta</taxon>
        <taxon>Tracheophyta</taxon>
        <taxon>Spermatophyta</taxon>
        <taxon>Magnoliopsida</taxon>
        <taxon>eudicotyledons</taxon>
        <taxon>Gunneridae</taxon>
        <taxon>Pentapetalae</taxon>
        <taxon>asterids</taxon>
        <taxon>campanulids</taxon>
        <taxon>Asterales</taxon>
        <taxon>Asteraceae</taxon>
        <taxon>Cichorioideae</taxon>
        <taxon>Cichorieae</taxon>
        <taxon>Lactucinae</taxon>
        <taxon>Lactuca</taxon>
    </lineage>
</organism>
<keyword evidence="2" id="KW-1185">Reference proteome</keyword>
<protein>
    <submittedName>
        <fullName evidence="1">Uncharacterized protein</fullName>
    </submittedName>
</protein>
<dbReference type="PANTHER" id="PTHR31973">
    <property type="entry name" value="POLYPROTEIN, PUTATIVE-RELATED"/>
    <property type="match status" value="1"/>
</dbReference>
<dbReference type="EMBL" id="OX465077">
    <property type="protein sequence ID" value="CAI9270023.1"/>
    <property type="molecule type" value="Genomic_DNA"/>
</dbReference>
<accession>A0AA35VJE3</accession>
<proteinExistence type="predicted"/>
<evidence type="ECO:0000313" key="2">
    <source>
        <dbReference type="Proteomes" id="UP001177003"/>
    </source>
</evidence>
<dbReference type="Proteomes" id="UP001177003">
    <property type="component" value="Chromosome 1"/>
</dbReference>
<dbReference type="PANTHER" id="PTHR31973:SF187">
    <property type="entry name" value="MUTATOR TRANSPOSASE MUDRA PROTEIN"/>
    <property type="match status" value="1"/>
</dbReference>
<gene>
    <name evidence="1" type="ORF">LSALG_LOCUS10364</name>
</gene>
<name>A0AA35VJE3_LACSI</name>